<feature type="signal peptide" evidence="2">
    <location>
        <begin position="1"/>
        <end position="28"/>
    </location>
</feature>
<gene>
    <name evidence="4" type="ORF">INQ41_12710</name>
</gene>
<dbReference type="EMBL" id="CP063656">
    <property type="protein sequence ID" value="QOW19449.1"/>
    <property type="molecule type" value="Genomic_DNA"/>
</dbReference>
<protein>
    <recommendedName>
        <fullName evidence="3">CN hydrolase domain-containing protein</fullName>
    </recommendedName>
</protein>
<keyword evidence="1" id="KW-0378">Hydrolase</keyword>
<organism evidence="4 5">
    <name type="scientific">Novilysobacter ciconiae</name>
    <dbReference type="NCBI Taxonomy" id="2781022"/>
    <lineage>
        <taxon>Bacteria</taxon>
        <taxon>Pseudomonadati</taxon>
        <taxon>Pseudomonadota</taxon>
        <taxon>Gammaproteobacteria</taxon>
        <taxon>Lysobacterales</taxon>
        <taxon>Lysobacteraceae</taxon>
        <taxon>Novilysobacter</taxon>
    </lineage>
</organism>
<keyword evidence="5" id="KW-1185">Reference proteome</keyword>
<feature type="chain" id="PRO_5033018899" description="CN hydrolase domain-containing protein" evidence="2">
    <location>
        <begin position="29"/>
        <end position="368"/>
    </location>
</feature>
<evidence type="ECO:0000259" key="3">
    <source>
        <dbReference type="PROSITE" id="PS50263"/>
    </source>
</evidence>
<feature type="domain" description="CN hydrolase" evidence="3">
    <location>
        <begin position="48"/>
        <end position="310"/>
    </location>
</feature>
<dbReference type="KEGG" id="lcic:INQ41_12710"/>
<dbReference type="AlphaFoldDB" id="A0A7S6UFU5"/>
<dbReference type="PANTHER" id="PTHR43674">
    <property type="entry name" value="NITRILASE C965.09-RELATED"/>
    <property type="match status" value="1"/>
</dbReference>
<reference evidence="4 5" key="1">
    <citation type="submission" date="2020-10" db="EMBL/GenBank/DDBJ databases">
        <title>complete genome sequencing of Lysobacter sp. H21R20.</title>
        <authorList>
            <person name="Bae J.-W."/>
            <person name="Lee S.-Y."/>
        </authorList>
    </citation>
    <scope>NUCLEOTIDE SEQUENCE [LARGE SCALE GENOMIC DNA]</scope>
    <source>
        <strain evidence="4 5">H21R20</strain>
    </source>
</reference>
<evidence type="ECO:0000256" key="1">
    <source>
        <dbReference type="ARBA" id="ARBA00022801"/>
    </source>
</evidence>
<accession>A0A7S6UFU5</accession>
<dbReference type="Proteomes" id="UP000594059">
    <property type="component" value="Chromosome"/>
</dbReference>
<proteinExistence type="predicted"/>
<dbReference type="InterPro" id="IPR003010">
    <property type="entry name" value="C-N_Hydrolase"/>
</dbReference>
<dbReference type="RefSeq" id="WP_193985011.1">
    <property type="nucleotide sequence ID" value="NZ_CP063656.1"/>
</dbReference>
<keyword evidence="2" id="KW-0732">Signal</keyword>
<dbReference type="PANTHER" id="PTHR43674:SF16">
    <property type="entry name" value="CARBON-NITROGEN FAMILY, PUTATIVE (AFU_ORTHOLOGUE AFUA_5G02350)-RELATED"/>
    <property type="match status" value="1"/>
</dbReference>
<sequence>MTQPTSLARAPLSLLAFALLFSTAGAHAATLVEKDGSYAQVPLEKDKVVIKVVQNLTRNLQDFPTVSEGLAHNLEQMTALTQRACSTGKKPDFILFNEFPLTGYSDGKREEKLKFTIEIPGTETDALGKLARECDTYIIFGSYARDEAWPGHILSLNAVIGRDGKVAEKFWKTRNVKNYQPDMEIPTTTIENVYDRYVAMYGEEALFPVLRTEYGNIAVSTVQRDTMVYNAFAMRGVEIMFRTSTLFSKLDVMATASFNNFYSAMSNITFPADSEWAKMGGGSVIVNPKGEVLAEDPSNDEAIIEAEIDIGALRKGRKIPDYPMDVTRPVFEQYQSAFPLNHLDLPVDQLPDNGAEMKVLMDKVSRWK</sequence>
<name>A0A7S6UFU5_9GAMM</name>
<evidence type="ECO:0000256" key="2">
    <source>
        <dbReference type="SAM" id="SignalP"/>
    </source>
</evidence>
<dbReference type="InterPro" id="IPR036526">
    <property type="entry name" value="C-N_Hydrolase_sf"/>
</dbReference>
<dbReference type="SUPFAM" id="SSF56317">
    <property type="entry name" value="Carbon-nitrogen hydrolase"/>
    <property type="match status" value="1"/>
</dbReference>
<evidence type="ECO:0000313" key="5">
    <source>
        <dbReference type="Proteomes" id="UP000594059"/>
    </source>
</evidence>
<dbReference type="Gene3D" id="3.60.110.10">
    <property type="entry name" value="Carbon-nitrogen hydrolase"/>
    <property type="match status" value="1"/>
</dbReference>
<evidence type="ECO:0000313" key="4">
    <source>
        <dbReference type="EMBL" id="QOW19449.1"/>
    </source>
</evidence>
<dbReference type="Pfam" id="PF00795">
    <property type="entry name" value="CN_hydrolase"/>
    <property type="match status" value="1"/>
</dbReference>
<dbReference type="InterPro" id="IPR050345">
    <property type="entry name" value="Aliph_Amidase/BUP"/>
</dbReference>
<dbReference type="PROSITE" id="PS50263">
    <property type="entry name" value="CN_HYDROLASE"/>
    <property type="match status" value="1"/>
</dbReference>
<dbReference type="GO" id="GO:0016811">
    <property type="term" value="F:hydrolase activity, acting on carbon-nitrogen (but not peptide) bonds, in linear amides"/>
    <property type="evidence" value="ECO:0007669"/>
    <property type="project" value="TreeGrafter"/>
</dbReference>